<organism evidence="2 3">
    <name type="scientific">Clostridium malenominatum</name>
    <dbReference type="NCBI Taxonomy" id="1539"/>
    <lineage>
        <taxon>Bacteria</taxon>
        <taxon>Bacillati</taxon>
        <taxon>Bacillota</taxon>
        <taxon>Clostridia</taxon>
        <taxon>Eubacteriales</taxon>
        <taxon>Clostridiaceae</taxon>
        <taxon>Clostridium</taxon>
    </lineage>
</organism>
<reference evidence="3" key="1">
    <citation type="journal article" date="2019" name="Int. J. Syst. Evol. Microbiol.">
        <title>The Global Catalogue of Microorganisms (GCM) 10K type strain sequencing project: providing services to taxonomists for standard genome sequencing and annotation.</title>
        <authorList>
            <consortium name="The Broad Institute Genomics Platform"/>
            <consortium name="The Broad Institute Genome Sequencing Center for Infectious Disease"/>
            <person name="Wu L."/>
            <person name="Ma J."/>
        </authorList>
    </citation>
    <scope>NUCLEOTIDE SEQUENCE [LARGE SCALE GENOMIC DNA]</scope>
    <source>
        <strain evidence="3">JCM 1405</strain>
    </source>
</reference>
<evidence type="ECO:0000313" key="3">
    <source>
        <dbReference type="Proteomes" id="UP001500339"/>
    </source>
</evidence>
<evidence type="ECO:0008006" key="4">
    <source>
        <dbReference type="Google" id="ProtNLM"/>
    </source>
</evidence>
<comment type="caution">
    <text evidence="2">The sequence shown here is derived from an EMBL/GenBank/DDBJ whole genome shotgun (WGS) entry which is preliminary data.</text>
</comment>
<keyword evidence="1" id="KW-0812">Transmembrane</keyword>
<feature type="transmembrane region" description="Helical" evidence="1">
    <location>
        <begin position="58"/>
        <end position="76"/>
    </location>
</feature>
<evidence type="ECO:0000313" key="2">
    <source>
        <dbReference type="EMBL" id="GAA0722525.1"/>
    </source>
</evidence>
<protein>
    <recommendedName>
        <fullName evidence="4">DUF304 domain-containing protein</fullName>
    </recommendedName>
</protein>
<dbReference type="RefSeq" id="WP_343768209.1">
    <property type="nucleotide sequence ID" value="NZ_BAAACF010000001.1"/>
</dbReference>
<dbReference type="Proteomes" id="UP001500339">
    <property type="component" value="Unassembled WGS sequence"/>
</dbReference>
<keyword evidence="1" id="KW-0472">Membrane</keyword>
<evidence type="ECO:0000256" key="1">
    <source>
        <dbReference type="SAM" id="Phobius"/>
    </source>
</evidence>
<sequence>MNIFDIIIPVLFILITLKELRYMKTLIIPTRKGYGEIITVSFSIIIFIWIMYSYANTWIHYVMTILGIFMFLSSWLKQGISSKGFISMYKYKKIILWNEIEKVMVISSKDIKVKLFGGFMEQTFHFKNSDYNKVINILEENLPRKAELQTQLLISK</sequence>
<keyword evidence="3" id="KW-1185">Reference proteome</keyword>
<accession>A0ABP3U1D1</accession>
<proteinExistence type="predicted"/>
<dbReference type="EMBL" id="BAAACF010000001">
    <property type="protein sequence ID" value="GAA0722525.1"/>
    <property type="molecule type" value="Genomic_DNA"/>
</dbReference>
<feature type="transmembrane region" description="Helical" evidence="1">
    <location>
        <begin position="34"/>
        <end position="52"/>
    </location>
</feature>
<name>A0ABP3U1D1_9CLOT</name>
<keyword evidence="1" id="KW-1133">Transmembrane helix</keyword>
<gene>
    <name evidence="2" type="ORF">GCM10008905_14120</name>
</gene>